<dbReference type="RefSeq" id="WP_176146145.1">
    <property type="nucleotide sequence ID" value="NZ_FUYS01000004.1"/>
</dbReference>
<dbReference type="InterPro" id="IPR023997">
    <property type="entry name" value="TonB-dep_OMP_SusC/RagA_CS"/>
</dbReference>
<proteinExistence type="inferred from homology"/>
<evidence type="ECO:0000256" key="3">
    <source>
        <dbReference type="SAM" id="SignalP"/>
    </source>
</evidence>
<dbReference type="InterPro" id="IPR023996">
    <property type="entry name" value="TonB-dep_OMP_SusC/RagA"/>
</dbReference>
<evidence type="ECO:0000256" key="2">
    <source>
        <dbReference type="PROSITE-ProRule" id="PRU01360"/>
    </source>
</evidence>
<dbReference type="GO" id="GO:0015889">
    <property type="term" value="P:cobalamin transport"/>
    <property type="evidence" value="ECO:0007669"/>
    <property type="project" value="TreeGrafter"/>
</dbReference>
<evidence type="ECO:0000259" key="4">
    <source>
        <dbReference type="Pfam" id="PF07715"/>
    </source>
</evidence>
<keyword evidence="1 3" id="KW-0732">Signal</keyword>
<dbReference type="PANTHER" id="PTHR30069:SF53">
    <property type="entry name" value="COLICIN I RECEPTOR-RELATED"/>
    <property type="match status" value="1"/>
</dbReference>
<dbReference type="InterPro" id="IPR008969">
    <property type="entry name" value="CarboxyPept-like_regulatory"/>
</dbReference>
<dbReference type="GO" id="GO:0009279">
    <property type="term" value="C:cell outer membrane"/>
    <property type="evidence" value="ECO:0007669"/>
    <property type="project" value="UniProtKB-SubCell"/>
</dbReference>
<keyword evidence="2" id="KW-0472">Membrane</keyword>
<keyword evidence="6" id="KW-1185">Reference proteome</keyword>
<dbReference type="AlphaFoldDB" id="A0A1T5C5M5"/>
<name>A0A1T5C5M5_9SPHI</name>
<dbReference type="SUPFAM" id="SSF49464">
    <property type="entry name" value="Carboxypeptidase regulatory domain-like"/>
    <property type="match status" value="1"/>
</dbReference>
<dbReference type="PANTHER" id="PTHR30069">
    <property type="entry name" value="TONB-DEPENDENT OUTER MEMBRANE RECEPTOR"/>
    <property type="match status" value="1"/>
</dbReference>
<dbReference type="SUPFAM" id="SSF56935">
    <property type="entry name" value="Porins"/>
    <property type="match status" value="1"/>
</dbReference>
<dbReference type="Proteomes" id="UP000190541">
    <property type="component" value="Unassembled WGS sequence"/>
</dbReference>
<dbReference type="InterPro" id="IPR037066">
    <property type="entry name" value="Plug_dom_sf"/>
</dbReference>
<dbReference type="NCBIfam" id="TIGR04057">
    <property type="entry name" value="SusC_RagA_signa"/>
    <property type="match status" value="1"/>
</dbReference>
<feature type="signal peptide" evidence="3">
    <location>
        <begin position="1"/>
        <end position="17"/>
    </location>
</feature>
<dbReference type="Pfam" id="PF13715">
    <property type="entry name" value="CarbopepD_reg_2"/>
    <property type="match status" value="1"/>
</dbReference>
<sequence>MKLIAMLTVVSCIQLRAATTFGQTVSLNARNVSLETIFESIRNQTGYNFLFLDGEAMSEEKVTIQGRGELNQMLSKLLDARGLAYSIQDNTILVTSARKAHRAKTIPPRSTDVLQLPFRGKVLDEHGNPLEGATVRLKGTDRITVASEDGSFSFLQLPKDAILVISFTGYQTRELAVSSEEADIFLVPEAMDLSEVVVVGYGTQKRATVTGAVATIQQAEIVQTKNENVLNALTGRVPGLRVRQQNSEPGLFGTSMDIRGMGSPLVIIDGVPRNNIEKLDPNDIESISILKDASAAIYGVQAANGVVLVTTKTGAADNAFNIDYSGSMILQAPSGLPRTVGAVDYMRLANELDMNRVDGAGTWRYSQELIDAFLSGELQSTDWNSAVMRNHAPQGQHNLSISNGNDRTRYFTSIGYQFQESFFNSDRGFNYDKFNLRANLTSKLTDDLTFDLKTSAITDQRNRTQFSSDRIIRATWRQIAIDPIYANGTMPYYYQTTISEANNPVAWIDSDYVGYIRYQNRVFQSSASLKYDAPFLKGLSAEVFYSYDYSLNEEKNFSRSYEQYRYDESSGTYSPFIHQSPSSIRRDFNEQLSSLYRFSLGYTNTFNNAHHVNAVVVHEGRRQQGDGFYASRQLRLDIDELFAGDADNQQGSMDPSLRYDYAYESFIGRLNYDYRGKYLVEGAFRVDGSSRFPTNSRWGLFPAASVGYRISEENFWKNSFLNVISELKIRGSYGVMGDDSGINYQFVSGYNYPVGAAFFGGNYVNGAASTGIPNYNITWFESETFNAGFDMALWDGLLGVTFDVFRRNRTGMFATRQGAIPGMIGAEFPQENLNSDRNDGYELVINHRSSMGNVKYTVGGNIALTRLRDMHVERAADRSHYHNWRNNTQHRYKGIWWGLEAGGQYQSFSEIAEFPVYTSRSELPGNYYHVDWNGDGVIDDLDMRPMGFSAAPLLNFGLTASLSYQGFDFFMLWQGAALSHVYYNEILRQPLWSGYDNTLDRFLDRWRPVDPTAEPYDQRTEYIAGRYPMPGSPYPGRESEFSVYSNRYIRLKNVELGYTLPSTVIRWIGIRNARFSIGGYNLLTFSPVSFVDPEHPESQGGYMYPLNKTYNISLSCKF</sequence>
<dbReference type="NCBIfam" id="TIGR04056">
    <property type="entry name" value="OMP_RagA_SusC"/>
    <property type="match status" value="1"/>
</dbReference>
<dbReference type="EMBL" id="FUYS01000004">
    <property type="protein sequence ID" value="SKB54639.1"/>
    <property type="molecule type" value="Genomic_DNA"/>
</dbReference>
<keyword evidence="2" id="KW-0998">Cell outer membrane</keyword>
<evidence type="ECO:0000313" key="5">
    <source>
        <dbReference type="EMBL" id="SKB54639.1"/>
    </source>
</evidence>
<dbReference type="Pfam" id="PF07715">
    <property type="entry name" value="Plug"/>
    <property type="match status" value="1"/>
</dbReference>
<comment type="subcellular location">
    <subcellularLocation>
        <location evidence="2">Cell outer membrane</location>
        <topology evidence="2">Multi-pass membrane protein</topology>
    </subcellularLocation>
</comment>
<feature type="domain" description="TonB-dependent receptor plug" evidence="4">
    <location>
        <begin position="207"/>
        <end position="306"/>
    </location>
</feature>
<reference evidence="5 6" key="1">
    <citation type="submission" date="2017-02" db="EMBL/GenBank/DDBJ databases">
        <authorList>
            <person name="Peterson S.W."/>
        </authorList>
    </citation>
    <scope>NUCLEOTIDE SEQUENCE [LARGE SCALE GENOMIC DNA]</scope>
    <source>
        <strain evidence="5 6">DSM 22899</strain>
    </source>
</reference>
<organism evidence="5 6">
    <name type="scientific">Parapedobacter luteus</name>
    <dbReference type="NCBI Taxonomy" id="623280"/>
    <lineage>
        <taxon>Bacteria</taxon>
        <taxon>Pseudomonadati</taxon>
        <taxon>Bacteroidota</taxon>
        <taxon>Sphingobacteriia</taxon>
        <taxon>Sphingobacteriales</taxon>
        <taxon>Sphingobacteriaceae</taxon>
        <taxon>Parapedobacter</taxon>
    </lineage>
</organism>
<evidence type="ECO:0000256" key="1">
    <source>
        <dbReference type="ARBA" id="ARBA00022729"/>
    </source>
</evidence>
<dbReference type="STRING" id="623280.SAMN05660226_01865"/>
<evidence type="ECO:0000313" key="6">
    <source>
        <dbReference type="Proteomes" id="UP000190541"/>
    </source>
</evidence>
<keyword evidence="2" id="KW-0813">Transport</keyword>
<comment type="similarity">
    <text evidence="2">Belongs to the TonB-dependent receptor family.</text>
</comment>
<dbReference type="InterPro" id="IPR039426">
    <property type="entry name" value="TonB-dep_rcpt-like"/>
</dbReference>
<accession>A0A1T5C5M5</accession>
<dbReference type="InterPro" id="IPR012910">
    <property type="entry name" value="Plug_dom"/>
</dbReference>
<dbReference type="Gene3D" id="2.60.40.1120">
    <property type="entry name" value="Carboxypeptidase-like, regulatory domain"/>
    <property type="match status" value="1"/>
</dbReference>
<gene>
    <name evidence="5" type="ORF">SAMN05660226_01865</name>
</gene>
<keyword evidence="2" id="KW-1134">Transmembrane beta strand</keyword>
<keyword evidence="2" id="KW-0812">Transmembrane</keyword>
<protein>
    <submittedName>
        <fullName evidence="5">TonB-linked outer membrane protein, SusC/RagA family</fullName>
    </submittedName>
</protein>
<dbReference type="Gene3D" id="2.170.130.10">
    <property type="entry name" value="TonB-dependent receptor, plug domain"/>
    <property type="match status" value="1"/>
</dbReference>
<dbReference type="PROSITE" id="PS52016">
    <property type="entry name" value="TONB_DEPENDENT_REC_3"/>
    <property type="match status" value="1"/>
</dbReference>
<feature type="chain" id="PRO_5012436846" evidence="3">
    <location>
        <begin position="18"/>
        <end position="1118"/>
    </location>
</feature>